<dbReference type="RefSeq" id="WP_311784667.1">
    <property type="nucleotide sequence ID" value="NZ_JALDYY010000001.1"/>
</dbReference>
<comment type="caution">
    <text evidence="2">The sequence shown here is derived from an EMBL/GenBank/DDBJ whole genome shotgun (WGS) entry which is preliminary data.</text>
</comment>
<evidence type="ECO:0000313" key="3">
    <source>
        <dbReference type="Proteomes" id="UP001161580"/>
    </source>
</evidence>
<dbReference type="SUPFAM" id="SSF103247">
    <property type="entry name" value="TT1751-like"/>
    <property type="match status" value="1"/>
</dbReference>
<dbReference type="Proteomes" id="UP001161580">
    <property type="component" value="Unassembled WGS sequence"/>
</dbReference>
<dbReference type="Gene3D" id="3.30.310.70">
    <property type="entry name" value="TT1751-like domain"/>
    <property type="match status" value="1"/>
</dbReference>
<dbReference type="EMBL" id="JALDYZ010000001">
    <property type="protein sequence ID" value="MDI7920469.1"/>
    <property type="molecule type" value="Genomic_DNA"/>
</dbReference>
<dbReference type="InterPro" id="IPR035923">
    <property type="entry name" value="TT1751-like_sf"/>
</dbReference>
<dbReference type="Pfam" id="PF03625">
    <property type="entry name" value="DUF302"/>
    <property type="match status" value="1"/>
</dbReference>
<proteinExistence type="predicted"/>
<dbReference type="CDD" id="cd14797">
    <property type="entry name" value="DUF302"/>
    <property type="match status" value="1"/>
</dbReference>
<feature type="domain" description="DUF302" evidence="1">
    <location>
        <begin position="38"/>
        <end position="99"/>
    </location>
</feature>
<gene>
    <name evidence="2" type="ORF">MRS75_00045</name>
</gene>
<keyword evidence="3" id="KW-1185">Reference proteome</keyword>
<sequence>MFRPEGMVILESQLPPRLAIDRFRSAVEAAEMKVFSLIDFAADAKEAGLTMEDAVLLIFGNPNVGTLLLLDAPHSGIDLPLKALAWSSEGKHWLSYNEPEYIARRHGLSSAGPIRKMSEALKQAASTTLRDQTLTDTEEPK</sequence>
<reference evidence="2" key="1">
    <citation type="submission" date="2022-03" db="EMBL/GenBank/DDBJ databases">
        <title>Fererhizobium litorale gen. nov., sp. nov., isolated from sandy sediments of the Sea of Japan seashore.</title>
        <authorList>
            <person name="Romanenko L."/>
            <person name="Kurilenko V."/>
            <person name="Otstavnykh N."/>
            <person name="Svetashev V."/>
            <person name="Tekutyeva L."/>
            <person name="Isaeva M."/>
            <person name="Mikhailov V."/>
        </authorList>
    </citation>
    <scope>NUCLEOTIDE SEQUENCE</scope>
    <source>
        <strain evidence="2">KMM 9576</strain>
    </source>
</reference>
<dbReference type="InterPro" id="IPR005180">
    <property type="entry name" value="DUF302"/>
</dbReference>
<protein>
    <submittedName>
        <fullName evidence="2">DUF302 domain-containing protein</fullName>
    </submittedName>
</protein>
<accession>A0AAE3TYY9</accession>
<evidence type="ECO:0000313" key="2">
    <source>
        <dbReference type="EMBL" id="MDI7920469.1"/>
    </source>
</evidence>
<organism evidence="2 3">
    <name type="scientific">Ferirhizobium litorale</name>
    <dbReference type="NCBI Taxonomy" id="2927786"/>
    <lineage>
        <taxon>Bacteria</taxon>
        <taxon>Pseudomonadati</taxon>
        <taxon>Pseudomonadota</taxon>
        <taxon>Alphaproteobacteria</taxon>
        <taxon>Hyphomicrobiales</taxon>
        <taxon>Rhizobiaceae</taxon>
        <taxon>Ferirhizobium</taxon>
    </lineage>
</organism>
<evidence type="ECO:0000259" key="1">
    <source>
        <dbReference type="Pfam" id="PF03625"/>
    </source>
</evidence>
<name>A0AAE3TYY9_9HYPH</name>
<dbReference type="AlphaFoldDB" id="A0AAE3TYY9"/>